<evidence type="ECO:0000313" key="2">
    <source>
        <dbReference type="EMBL" id="MEO3713695.1"/>
    </source>
</evidence>
<proteinExistence type="predicted"/>
<dbReference type="EMBL" id="JBDPZC010000005">
    <property type="protein sequence ID" value="MEO3713695.1"/>
    <property type="molecule type" value="Genomic_DNA"/>
</dbReference>
<dbReference type="PANTHER" id="PTHR43031">
    <property type="entry name" value="FAD-DEPENDENT OXIDOREDUCTASE"/>
    <property type="match status" value="1"/>
</dbReference>
<evidence type="ECO:0000259" key="1">
    <source>
        <dbReference type="PROSITE" id="PS50206"/>
    </source>
</evidence>
<dbReference type="SUPFAM" id="SSF52821">
    <property type="entry name" value="Rhodanese/Cell cycle control phosphatase"/>
    <property type="match status" value="1"/>
</dbReference>
<dbReference type="Pfam" id="PF00581">
    <property type="entry name" value="Rhodanese"/>
    <property type="match status" value="1"/>
</dbReference>
<dbReference type="RefSeq" id="WP_347610327.1">
    <property type="nucleotide sequence ID" value="NZ_JBDPZC010000005.1"/>
</dbReference>
<evidence type="ECO:0000313" key="3">
    <source>
        <dbReference type="Proteomes" id="UP001462640"/>
    </source>
</evidence>
<dbReference type="CDD" id="cd00158">
    <property type="entry name" value="RHOD"/>
    <property type="match status" value="1"/>
</dbReference>
<protein>
    <submittedName>
        <fullName evidence="2">Rhodanese-like domain-containing protein</fullName>
    </submittedName>
</protein>
<comment type="caution">
    <text evidence="2">The sequence shown here is derived from an EMBL/GenBank/DDBJ whole genome shotgun (WGS) entry which is preliminary data.</text>
</comment>
<dbReference type="Proteomes" id="UP001462640">
    <property type="component" value="Unassembled WGS sequence"/>
</dbReference>
<reference evidence="2 3" key="1">
    <citation type="submission" date="2024-05" db="EMBL/GenBank/DDBJ databases">
        <title>Roseateles sp. 2.12 16S ribosomal RNA gene Genome sequencing and assembly.</title>
        <authorList>
            <person name="Woo H."/>
        </authorList>
    </citation>
    <scope>NUCLEOTIDE SEQUENCE [LARGE SCALE GENOMIC DNA]</scope>
    <source>
        <strain evidence="2 3">2.12</strain>
    </source>
</reference>
<dbReference type="InterPro" id="IPR036873">
    <property type="entry name" value="Rhodanese-like_dom_sf"/>
</dbReference>
<organism evidence="2 3">
    <name type="scientific">Roseateles flavus</name>
    <dbReference type="NCBI Taxonomy" id="3149041"/>
    <lineage>
        <taxon>Bacteria</taxon>
        <taxon>Pseudomonadati</taxon>
        <taxon>Pseudomonadota</taxon>
        <taxon>Betaproteobacteria</taxon>
        <taxon>Burkholderiales</taxon>
        <taxon>Sphaerotilaceae</taxon>
        <taxon>Roseateles</taxon>
    </lineage>
</organism>
<dbReference type="SMART" id="SM00450">
    <property type="entry name" value="RHOD"/>
    <property type="match status" value="1"/>
</dbReference>
<dbReference type="InterPro" id="IPR050229">
    <property type="entry name" value="GlpE_sulfurtransferase"/>
</dbReference>
<sequence>MNPPLLSLDPRAALEALAQGAWLVDVREAHEVRRMAYGVERVLHLPLSELERRHHELPMDAELLMACAAGGRSQQAMHYLRHHGHRKVRNLAGGMAAWLAHGLPVRAS</sequence>
<dbReference type="PROSITE" id="PS50206">
    <property type="entry name" value="RHODANESE_3"/>
    <property type="match status" value="1"/>
</dbReference>
<dbReference type="Gene3D" id="3.40.250.10">
    <property type="entry name" value="Rhodanese-like domain"/>
    <property type="match status" value="1"/>
</dbReference>
<dbReference type="InterPro" id="IPR001763">
    <property type="entry name" value="Rhodanese-like_dom"/>
</dbReference>
<accession>A0ABV0GF51</accession>
<dbReference type="PANTHER" id="PTHR43031:SF1">
    <property type="entry name" value="PYRIDINE NUCLEOTIDE-DISULPHIDE OXIDOREDUCTASE"/>
    <property type="match status" value="1"/>
</dbReference>
<keyword evidence="3" id="KW-1185">Reference proteome</keyword>
<feature type="domain" description="Rhodanese" evidence="1">
    <location>
        <begin position="17"/>
        <end position="107"/>
    </location>
</feature>
<gene>
    <name evidence="2" type="ORF">ABDJ40_13095</name>
</gene>
<name>A0ABV0GF51_9BURK</name>